<dbReference type="GO" id="GO:0016887">
    <property type="term" value="F:ATP hydrolysis activity"/>
    <property type="evidence" value="ECO:0007669"/>
    <property type="project" value="InterPro"/>
</dbReference>
<keyword evidence="5" id="KW-0067">ATP-binding</keyword>
<organism evidence="11">
    <name type="scientific">Caldilineaceae bacterium SB0664_bin_27</name>
    <dbReference type="NCBI Taxonomy" id="2605260"/>
    <lineage>
        <taxon>Bacteria</taxon>
        <taxon>Bacillati</taxon>
        <taxon>Chloroflexota</taxon>
        <taxon>Caldilineae</taxon>
        <taxon>Caldilineales</taxon>
        <taxon>Caldilineaceae</taxon>
    </lineage>
</organism>
<dbReference type="Pfam" id="PF13476">
    <property type="entry name" value="AAA_23"/>
    <property type="match status" value="1"/>
</dbReference>
<accession>A0A6B0YYG1</accession>
<comment type="similarity">
    <text evidence="1">Belongs to the RecN family.</text>
</comment>
<dbReference type="NCBIfam" id="TIGR00634">
    <property type="entry name" value="recN"/>
    <property type="match status" value="1"/>
</dbReference>
<dbReference type="InterPro" id="IPR027417">
    <property type="entry name" value="P-loop_NTPase"/>
</dbReference>
<keyword evidence="3" id="KW-0547">Nucleotide-binding</keyword>
<dbReference type="PANTHER" id="PTHR11059:SF0">
    <property type="entry name" value="DNA REPAIR PROTEIN RECN"/>
    <property type="match status" value="1"/>
</dbReference>
<keyword evidence="6" id="KW-0234">DNA repair</keyword>
<dbReference type="InterPro" id="IPR004604">
    <property type="entry name" value="DNA_recomb/repair_RecN"/>
</dbReference>
<evidence type="ECO:0000256" key="5">
    <source>
        <dbReference type="ARBA" id="ARBA00022840"/>
    </source>
</evidence>
<dbReference type="EMBL" id="VXRG01000121">
    <property type="protein sequence ID" value="MXY94672.1"/>
    <property type="molecule type" value="Genomic_DNA"/>
</dbReference>
<gene>
    <name evidence="11" type="primary">recN</name>
    <name evidence="11" type="ORF">F4Y42_14615</name>
</gene>
<dbReference type="Gene3D" id="3.40.50.300">
    <property type="entry name" value="P-loop containing nucleotide triphosphate hydrolases"/>
    <property type="match status" value="2"/>
</dbReference>
<evidence type="ECO:0000259" key="10">
    <source>
        <dbReference type="Pfam" id="PF13476"/>
    </source>
</evidence>
<reference evidence="11" key="1">
    <citation type="submission" date="2019-09" db="EMBL/GenBank/DDBJ databases">
        <title>Characterisation of the sponge microbiome using genome-centric metagenomics.</title>
        <authorList>
            <person name="Engelberts J.P."/>
            <person name="Robbins S.J."/>
            <person name="De Goeij J.M."/>
            <person name="Aranda M."/>
            <person name="Bell S.C."/>
            <person name="Webster N.S."/>
        </authorList>
    </citation>
    <scope>NUCLEOTIDE SEQUENCE</scope>
    <source>
        <strain evidence="11">SB0664_bin_27</strain>
    </source>
</reference>
<dbReference type="GO" id="GO:0006302">
    <property type="term" value="P:double-strand break repair"/>
    <property type="evidence" value="ECO:0007669"/>
    <property type="project" value="InterPro"/>
</dbReference>
<evidence type="ECO:0000256" key="9">
    <source>
        <dbReference type="SAM" id="MobiDB-lite"/>
    </source>
</evidence>
<evidence type="ECO:0000256" key="7">
    <source>
        <dbReference type="ARBA" id="ARBA00033408"/>
    </source>
</evidence>
<dbReference type="CDD" id="cd03241">
    <property type="entry name" value="ABC_RecN"/>
    <property type="match status" value="1"/>
</dbReference>
<feature type="coiled-coil region" evidence="8">
    <location>
        <begin position="384"/>
        <end position="411"/>
    </location>
</feature>
<dbReference type="InterPro" id="IPR038729">
    <property type="entry name" value="Rad50/SbcC_AAA"/>
</dbReference>
<feature type="coiled-coil region" evidence="8">
    <location>
        <begin position="209"/>
        <end position="239"/>
    </location>
</feature>
<dbReference type="SUPFAM" id="SSF52540">
    <property type="entry name" value="P-loop containing nucleoside triphosphate hydrolases"/>
    <property type="match status" value="2"/>
</dbReference>
<feature type="region of interest" description="Disordered" evidence="9">
    <location>
        <begin position="1"/>
        <end position="24"/>
    </location>
</feature>
<evidence type="ECO:0000256" key="4">
    <source>
        <dbReference type="ARBA" id="ARBA00022763"/>
    </source>
</evidence>
<keyword evidence="4" id="KW-0227">DNA damage</keyword>
<proteinExistence type="inferred from homology"/>
<protein>
    <recommendedName>
        <fullName evidence="2">DNA repair protein RecN</fullName>
    </recommendedName>
    <alternativeName>
        <fullName evidence="7">Recombination protein N</fullName>
    </alternativeName>
</protein>
<dbReference type="FunFam" id="3.40.50.300:FF:000319">
    <property type="entry name" value="DNA repair protein RecN"/>
    <property type="match status" value="1"/>
</dbReference>
<evidence type="ECO:0000256" key="6">
    <source>
        <dbReference type="ARBA" id="ARBA00023204"/>
    </source>
</evidence>
<dbReference type="GO" id="GO:0005524">
    <property type="term" value="F:ATP binding"/>
    <property type="evidence" value="ECO:0007669"/>
    <property type="project" value="UniProtKB-KW"/>
</dbReference>
<feature type="domain" description="Rad50/SbcC-type AAA" evidence="10">
    <location>
        <begin position="35"/>
        <end position="89"/>
    </location>
</feature>
<dbReference type="AlphaFoldDB" id="A0A6B0YYG1"/>
<feature type="region of interest" description="Disordered" evidence="9">
    <location>
        <begin position="547"/>
        <end position="569"/>
    </location>
</feature>
<evidence type="ECO:0000256" key="2">
    <source>
        <dbReference type="ARBA" id="ARBA00021315"/>
    </source>
</evidence>
<evidence type="ECO:0000256" key="3">
    <source>
        <dbReference type="ARBA" id="ARBA00022741"/>
    </source>
</evidence>
<sequence>MTAQPRPPTLQQGRMQPSLLSEGGGQAEPLAALAELQIRDFAIIDRLQLRFHSGLNILTGETGAGKSIILDAIGLLLGDRASAEMVRAGADRAEVEAIFQLEAGMPASEPETPASAPDGPPAADDIRSLLEAQGLDDPDAPERLILSREVRRSGRNFCRINGRTVSRQLLSEMAALLVDIHGQGEHLNLLRPRTHVDLLDRYGGLLPLRARVSRKAHQVQQTRRELERLRTDARTIAQRLDLLSFQVEEIAEAALEAGEEKELEVERKRLSNAETLLQLANGAATLLNEGEGGMPGVIDGLSQAAGRVEQLARIDDGMADAAATGQGLLEELSDLARALQGYADGLEFNPQRLVEVEERLALIGNLQRKYGDTTAEILAFAAAAQTELDELSNWEAQTAALEAEEEKLLRELGALGAELSQARVTAGEQMARQVEAELAQLSMGRARFAVSAEMEDQEDGAYLPDGRRVAFDTRGLDRVEFLISANPGEPVKPMARVASGGETARLMLALKGALTQADRTPILIFDEIDQGIGGRVGGVVGEKLWNLTGQGPRPGAASNDEAPDKPNGSPLRHQVLCITHLPQLAAFADLHLTVRKRTYESDGELRTGTDVLPVEGPARIEELTQMLGAVSDAGRQSVVEMLAAVDRLHAGGP</sequence>
<dbReference type="GO" id="GO:0006310">
    <property type="term" value="P:DNA recombination"/>
    <property type="evidence" value="ECO:0007669"/>
    <property type="project" value="InterPro"/>
</dbReference>
<comment type="caution">
    <text evidence="11">The sequence shown here is derived from an EMBL/GenBank/DDBJ whole genome shotgun (WGS) entry which is preliminary data.</text>
</comment>
<evidence type="ECO:0000256" key="8">
    <source>
        <dbReference type="SAM" id="Coils"/>
    </source>
</evidence>
<evidence type="ECO:0000313" key="11">
    <source>
        <dbReference type="EMBL" id="MXY94672.1"/>
    </source>
</evidence>
<dbReference type="GO" id="GO:0043590">
    <property type="term" value="C:bacterial nucleoid"/>
    <property type="evidence" value="ECO:0007669"/>
    <property type="project" value="TreeGrafter"/>
</dbReference>
<keyword evidence="8" id="KW-0175">Coiled coil</keyword>
<evidence type="ECO:0000256" key="1">
    <source>
        <dbReference type="ARBA" id="ARBA00009441"/>
    </source>
</evidence>
<name>A0A6B0YYG1_9CHLR</name>
<feature type="compositionally biased region" description="Polar residues" evidence="9">
    <location>
        <begin position="9"/>
        <end position="19"/>
    </location>
</feature>
<dbReference type="PANTHER" id="PTHR11059">
    <property type="entry name" value="DNA REPAIR PROTEIN RECN"/>
    <property type="match status" value="1"/>
</dbReference>
<dbReference type="GO" id="GO:0009432">
    <property type="term" value="P:SOS response"/>
    <property type="evidence" value="ECO:0007669"/>
    <property type="project" value="TreeGrafter"/>
</dbReference>